<organism evidence="2 3">
    <name type="scientific">Orbilia brochopaga</name>
    <dbReference type="NCBI Taxonomy" id="3140254"/>
    <lineage>
        <taxon>Eukaryota</taxon>
        <taxon>Fungi</taxon>
        <taxon>Dikarya</taxon>
        <taxon>Ascomycota</taxon>
        <taxon>Pezizomycotina</taxon>
        <taxon>Orbiliomycetes</taxon>
        <taxon>Orbiliales</taxon>
        <taxon>Orbiliaceae</taxon>
        <taxon>Orbilia</taxon>
    </lineage>
</organism>
<reference evidence="2 3" key="1">
    <citation type="submission" date="2019-10" db="EMBL/GenBank/DDBJ databases">
        <authorList>
            <person name="Palmer J.M."/>
        </authorList>
    </citation>
    <scope>NUCLEOTIDE SEQUENCE [LARGE SCALE GENOMIC DNA]</scope>
    <source>
        <strain evidence="2 3">TWF696</strain>
    </source>
</reference>
<dbReference type="AlphaFoldDB" id="A0AAV9U4F9"/>
<evidence type="ECO:0000313" key="3">
    <source>
        <dbReference type="Proteomes" id="UP001375240"/>
    </source>
</evidence>
<sequence>MSSTAACQRNILEYLRSTPIWTKMCPEAILKLLADQRISVLDGPCASAKSAKMTMKLMAMRHVATFTPPHNSEANQSALGVHKDDGQRLKGHI</sequence>
<evidence type="ECO:0000256" key="1">
    <source>
        <dbReference type="SAM" id="MobiDB-lite"/>
    </source>
</evidence>
<gene>
    <name evidence="2" type="ORF">TWF696_002485</name>
</gene>
<dbReference type="Proteomes" id="UP001375240">
    <property type="component" value="Unassembled WGS sequence"/>
</dbReference>
<proteinExistence type="predicted"/>
<evidence type="ECO:0000313" key="2">
    <source>
        <dbReference type="EMBL" id="KAK6333974.1"/>
    </source>
</evidence>
<accession>A0AAV9U4F9</accession>
<protein>
    <submittedName>
        <fullName evidence="2">Uncharacterized protein</fullName>
    </submittedName>
</protein>
<feature type="compositionally biased region" description="Polar residues" evidence="1">
    <location>
        <begin position="68"/>
        <end position="78"/>
    </location>
</feature>
<keyword evidence="3" id="KW-1185">Reference proteome</keyword>
<dbReference type="EMBL" id="JAVHNQ010000013">
    <property type="protein sequence ID" value="KAK6333974.1"/>
    <property type="molecule type" value="Genomic_DNA"/>
</dbReference>
<comment type="caution">
    <text evidence="2">The sequence shown here is derived from an EMBL/GenBank/DDBJ whole genome shotgun (WGS) entry which is preliminary data.</text>
</comment>
<feature type="region of interest" description="Disordered" evidence="1">
    <location>
        <begin position="67"/>
        <end position="93"/>
    </location>
</feature>
<name>A0AAV9U4F9_9PEZI</name>
<feature type="compositionally biased region" description="Basic and acidic residues" evidence="1">
    <location>
        <begin position="81"/>
        <end position="93"/>
    </location>
</feature>